<accession>A0ABW2C303</accession>
<proteinExistence type="predicted"/>
<feature type="region of interest" description="Disordered" evidence="5">
    <location>
        <begin position="317"/>
        <end position="368"/>
    </location>
</feature>
<keyword evidence="2" id="KW-0964">Secreted</keyword>
<evidence type="ECO:0000256" key="4">
    <source>
        <dbReference type="ARBA" id="ARBA00023088"/>
    </source>
</evidence>
<sequence length="406" mass="42334">MRTRSVLTRAGAVVLGASFAVLSTATPASADDASGTVLGPRHETAGYKVNVENKTNLHTALFGLKLDGGNTLRMYCVEIEVDLRHGETMVETPWDQYPNPESPFHENRGKIHWVLQNGYPNVGIEALEAAVGADTLHDGLSKKEAITATQAAVWRFSDDEGLQRPNATQADDATDQDVLALYDYLTSEAKDIDEPTPTLEVAPETASGQAGERIGPFTVATTGDISELTTDLPDGTTLTDADGNELSKSDITDGAEIYVDVPASMSAGNGSFEIKGTGHVNTGRLFVAGNYEKKPAQSLIVAQSEDVTLSAGATATWQAAPTTTSPPQPTTTTTAPTTTSTAPAPSTSTVPPAPTTTDTPPAPVSNDDDLALTGASITTPLLIGAGLVIAGAGALIFQRRRKNSTS</sequence>
<dbReference type="PROSITE" id="PS50847">
    <property type="entry name" value="GRAM_POS_ANCHORING"/>
    <property type="match status" value="1"/>
</dbReference>
<evidence type="ECO:0000256" key="5">
    <source>
        <dbReference type="SAM" id="MobiDB-lite"/>
    </source>
</evidence>
<keyword evidence="3 7" id="KW-0732">Signal</keyword>
<keyword evidence="6" id="KW-0812">Transmembrane</keyword>
<reference evidence="10" key="1">
    <citation type="journal article" date="2019" name="Int. J. Syst. Evol. Microbiol.">
        <title>The Global Catalogue of Microorganisms (GCM) 10K type strain sequencing project: providing services to taxonomists for standard genome sequencing and annotation.</title>
        <authorList>
            <consortium name="The Broad Institute Genomics Platform"/>
            <consortium name="The Broad Institute Genome Sequencing Center for Infectious Disease"/>
            <person name="Wu L."/>
            <person name="Ma J."/>
        </authorList>
    </citation>
    <scope>NUCLEOTIDE SEQUENCE [LARGE SCALE GENOMIC DNA]</scope>
    <source>
        <strain evidence="10">KCTC 32255</strain>
    </source>
</reference>
<feature type="domain" description="Gram-positive cocci surface proteins LPxTG" evidence="8">
    <location>
        <begin position="370"/>
        <end position="406"/>
    </location>
</feature>
<name>A0ABW2C303_9PSEU</name>
<dbReference type="Pfam" id="PF08341">
    <property type="entry name" value="TED"/>
    <property type="match status" value="1"/>
</dbReference>
<evidence type="ECO:0000256" key="1">
    <source>
        <dbReference type="ARBA" id="ARBA00022512"/>
    </source>
</evidence>
<dbReference type="Proteomes" id="UP001596337">
    <property type="component" value="Unassembled WGS sequence"/>
</dbReference>
<dbReference type="InterPro" id="IPR023849">
    <property type="entry name" value="TQXA_dom"/>
</dbReference>
<organism evidence="9 10">
    <name type="scientific">Haloechinothrix salitolerans</name>
    <dbReference type="NCBI Taxonomy" id="926830"/>
    <lineage>
        <taxon>Bacteria</taxon>
        <taxon>Bacillati</taxon>
        <taxon>Actinomycetota</taxon>
        <taxon>Actinomycetes</taxon>
        <taxon>Pseudonocardiales</taxon>
        <taxon>Pseudonocardiaceae</taxon>
        <taxon>Haloechinothrix</taxon>
    </lineage>
</organism>
<dbReference type="EMBL" id="JBHSXX010000001">
    <property type="protein sequence ID" value="MFC6868922.1"/>
    <property type="molecule type" value="Genomic_DNA"/>
</dbReference>
<evidence type="ECO:0000256" key="2">
    <source>
        <dbReference type="ARBA" id="ARBA00022525"/>
    </source>
</evidence>
<evidence type="ECO:0000313" key="9">
    <source>
        <dbReference type="EMBL" id="MFC6868922.1"/>
    </source>
</evidence>
<keyword evidence="6" id="KW-1133">Transmembrane helix</keyword>
<feature type="chain" id="PRO_5045418184" evidence="7">
    <location>
        <begin position="31"/>
        <end position="406"/>
    </location>
</feature>
<evidence type="ECO:0000256" key="3">
    <source>
        <dbReference type="ARBA" id="ARBA00022729"/>
    </source>
</evidence>
<dbReference type="RefSeq" id="WP_345403192.1">
    <property type="nucleotide sequence ID" value="NZ_BAABLA010000113.1"/>
</dbReference>
<gene>
    <name evidence="9" type="ORF">ACFQGD_17405</name>
</gene>
<evidence type="ECO:0000256" key="6">
    <source>
        <dbReference type="SAM" id="Phobius"/>
    </source>
</evidence>
<keyword evidence="4" id="KW-0572">Peptidoglycan-anchor</keyword>
<keyword evidence="1" id="KW-0134">Cell wall</keyword>
<evidence type="ECO:0000313" key="10">
    <source>
        <dbReference type="Proteomes" id="UP001596337"/>
    </source>
</evidence>
<evidence type="ECO:0000259" key="8">
    <source>
        <dbReference type="PROSITE" id="PS50847"/>
    </source>
</evidence>
<keyword evidence="6" id="KW-0472">Membrane</keyword>
<evidence type="ECO:0000256" key="7">
    <source>
        <dbReference type="SAM" id="SignalP"/>
    </source>
</evidence>
<keyword evidence="10" id="KW-1185">Reference proteome</keyword>
<protein>
    <submittedName>
        <fullName evidence="9">Cys-Gln thioester bond-forming surface protein</fullName>
    </submittedName>
</protein>
<dbReference type="NCBIfam" id="TIGR03934">
    <property type="entry name" value="TQXA_dom"/>
    <property type="match status" value="1"/>
</dbReference>
<dbReference type="InterPro" id="IPR013552">
    <property type="entry name" value="Thioester_dom"/>
</dbReference>
<dbReference type="InterPro" id="IPR019931">
    <property type="entry name" value="LPXTG_anchor"/>
</dbReference>
<feature type="compositionally biased region" description="Low complexity" evidence="5">
    <location>
        <begin position="330"/>
        <end position="359"/>
    </location>
</feature>
<feature type="signal peptide" evidence="7">
    <location>
        <begin position="1"/>
        <end position="30"/>
    </location>
</feature>
<comment type="caution">
    <text evidence="9">The sequence shown here is derived from an EMBL/GenBank/DDBJ whole genome shotgun (WGS) entry which is preliminary data.</text>
</comment>
<dbReference type="Gene3D" id="1.10.150.480">
    <property type="match status" value="1"/>
</dbReference>
<dbReference type="NCBIfam" id="TIGR01167">
    <property type="entry name" value="LPXTG_anchor"/>
    <property type="match status" value="1"/>
</dbReference>
<feature type="transmembrane region" description="Helical" evidence="6">
    <location>
        <begin position="370"/>
        <end position="397"/>
    </location>
</feature>